<evidence type="ECO:0000313" key="7">
    <source>
        <dbReference type="EMBL" id="SIQ64163.1"/>
    </source>
</evidence>
<dbReference type="PANTHER" id="PTHR22550">
    <property type="entry name" value="SPORE GERMINATION PROTEIN"/>
    <property type="match status" value="1"/>
</dbReference>
<sequence>MWVLDRPGYLLLLLVLPVLVYLRHFWCGRGSRMIFPFTFSGGEGFRAPLTGRVVFMRLGHLCFWTALVLLVIALAGPTKTVRERIFLTRGLDIMLVLDVSPTMAARDVQPVNRLEAARSVARRFVEQRENDQIGLVAFSLEAALRVPPTLNHDLVISSLEEASLMEYGDGTAIGMALALASLHLYGSDGQEQVIILLTDGVNNAGEISPEAAAEVAGRSGIRIHTIGVGSEGEAEIEFRHPEDGRTYRGTVREGYDPESLRRIAELTGGRFFSASSGGSLEAVFNAIGTVETSERRVRVQVHRHPQHQILLLVAVILLVLDVFLRRLLIGSAP</sequence>
<reference evidence="7 8" key="1">
    <citation type="submission" date="2017-01" db="EMBL/GenBank/DDBJ databases">
        <authorList>
            <person name="Mah S.A."/>
            <person name="Swanson W.J."/>
            <person name="Moy G.W."/>
            <person name="Vacquier V.D."/>
        </authorList>
    </citation>
    <scope>NUCLEOTIDE SEQUENCE [LARGE SCALE GENOMIC DNA]</scope>
    <source>
        <strain evidence="7 8">ASpG1</strain>
    </source>
</reference>
<feature type="transmembrane region" description="Helical" evidence="5">
    <location>
        <begin position="309"/>
        <end position="328"/>
    </location>
</feature>
<evidence type="ECO:0000256" key="3">
    <source>
        <dbReference type="ARBA" id="ARBA00022989"/>
    </source>
</evidence>
<evidence type="ECO:0000256" key="4">
    <source>
        <dbReference type="ARBA" id="ARBA00023136"/>
    </source>
</evidence>
<organism evidence="7 8">
    <name type="scientific">Alkalispirochaeta americana</name>
    <dbReference type="NCBI Taxonomy" id="159291"/>
    <lineage>
        <taxon>Bacteria</taxon>
        <taxon>Pseudomonadati</taxon>
        <taxon>Spirochaetota</taxon>
        <taxon>Spirochaetia</taxon>
        <taxon>Spirochaetales</taxon>
        <taxon>Spirochaetaceae</taxon>
        <taxon>Alkalispirochaeta</taxon>
    </lineage>
</organism>
<dbReference type="EMBL" id="FTMS01000012">
    <property type="protein sequence ID" value="SIQ64163.1"/>
    <property type="molecule type" value="Genomic_DNA"/>
</dbReference>
<evidence type="ECO:0000256" key="2">
    <source>
        <dbReference type="ARBA" id="ARBA00022692"/>
    </source>
</evidence>
<evidence type="ECO:0000313" key="8">
    <source>
        <dbReference type="Proteomes" id="UP000186400"/>
    </source>
</evidence>
<dbReference type="InterPro" id="IPR050768">
    <property type="entry name" value="UPF0353/GerABKA_families"/>
</dbReference>
<keyword evidence="4 5" id="KW-0472">Membrane</keyword>
<evidence type="ECO:0000256" key="1">
    <source>
        <dbReference type="ARBA" id="ARBA00022475"/>
    </source>
</evidence>
<keyword evidence="2 5" id="KW-0812">Transmembrane</keyword>
<dbReference type="InterPro" id="IPR036465">
    <property type="entry name" value="vWFA_dom_sf"/>
</dbReference>
<accession>A0A1N6UF14</accession>
<feature type="transmembrane region" description="Helical" evidence="5">
    <location>
        <begin position="54"/>
        <end position="75"/>
    </location>
</feature>
<keyword evidence="1" id="KW-1003">Cell membrane</keyword>
<dbReference type="Proteomes" id="UP000186400">
    <property type="component" value="Unassembled WGS sequence"/>
</dbReference>
<protein>
    <submittedName>
        <fullName evidence="7">Ca-activated chloride channel family protein</fullName>
    </submittedName>
</protein>
<dbReference type="InterPro" id="IPR002035">
    <property type="entry name" value="VWF_A"/>
</dbReference>
<dbReference type="OrthoDB" id="6206554at2"/>
<dbReference type="PANTHER" id="PTHR22550:SF5">
    <property type="entry name" value="LEUCINE ZIPPER PROTEIN 4"/>
    <property type="match status" value="1"/>
</dbReference>
<evidence type="ECO:0000259" key="6">
    <source>
        <dbReference type="PROSITE" id="PS50234"/>
    </source>
</evidence>
<proteinExistence type="predicted"/>
<gene>
    <name evidence="7" type="ORF">SAMN05920897_11241</name>
</gene>
<name>A0A1N6UF14_9SPIO</name>
<dbReference type="RefSeq" id="WP_076489136.1">
    <property type="nucleotide sequence ID" value="NZ_FTMS01000012.1"/>
</dbReference>
<feature type="domain" description="VWFA" evidence="6">
    <location>
        <begin position="92"/>
        <end position="287"/>
    </location>
</feature>
<evidence type="ECO:0000256" key="5">
    <source>
        <dbReference type="SAM" id="Phobius"/>
    </source>
</evidence>
<dbReference type="PROSITE" id="PS50234">
    <property type="entry name" value="VWFA"/>
    <property type="match status" value="1"/>
</dbReference>
<dbReference type="STRING" id="159291.SAMN05920897_11241"/>
<dbReference type="AlphaFoldDB" id="A0A1N6UF14"/>
<keyword evidence="3 5" id="KW-1133">Transmembrane helix</keyword>
<keyword evidence="8" id="KW-1185">Reference proteome</keyword>
<dbReference type="SUPFAM" id="SSF53300">
    <property type="entry name" value="vWA-like"/>
    <property type="match status" value="1"/>
</dbReference>
<dbReference type="SMART" id="SM00327">
    <property type="entry name" value="VWA"/>
    <property type="match status" value="1"/>
</dbReference>
<dbReference type="Pfam" id="PF13519">
    <property type="entry name" value="VWA_2"/>
    <property type="match status" value="1"/>
</dbReference>
<dbReference type="Gene3D" id="3.40.50.410">
    <property type="entry name" value="von Willebrand factor, type A domain"/>
    <property type="match status" value="1"/>
</dbReference>